<proteinExistence type="predicted"/>
<sequence length="66" mass="7302">MVGENDESVFHQETNLQGTGWLYIQDLSPAPSGTVYYRAYSSVTSGGIYTAYSNPVWVRVLPANDK</sequence>
<organism evidence="1 2">
    <name type="scientific">Candidatus Glassbacteria bacterium RBG_16_58_8</name>
    <dbReference type="NCBI Taxonomy" id="1817866"/>
    <lineage>
        <taxon>Bacteria</taxon>
        <taxon>Candidatus Glassiibacteriota</taxon>
    </lineage>
</organism>
<name>A0A1F5YC38_9BACT</name>
<comment type="caution">
    <text evidence="1">The sequence shown here is derived from an EMBL/GenBank/DDBJ whole genome shotgun (WGS) entry which is preliminary data.</text>
</comment>
<protein>
    <submittedName>
        <fullName evidence="1">Uncharacterized protein</fullName>
    </submittedName>
</protein>
<gene>
    <name evidence="1" type="ORF">A2Z06_00425</name>
</gene>
<evidence type="ECO:0000313" key="1">
    <source>
        <dbReference type="EMBL" id="OGF97760.1"/>
    </source>
</evidence>
<reference evidence="1 2" key="1">
    <citation type="journal article" date="2016" name="Nat. Commun.">
        <title>Thousands of microbial genomes shed light on interconnected biogeochemical processes in an aquifer system.</title>
        <authorList>
            <person name="Anantharaman K."/>
            <person name="Brown C.T."/>
            <person name="Hug L.A."/>
            <person name="Sharon I."/>
            <person name="Castelle C.J."/>
            <person name="Probst A.J."/>
            <person name="Thomas B.C."/>
            <person name="Singh A."/>
            <person name="Wilkins M.J."/>
            <person name="Karaoz U."/>
            <person name="Brodie E.L."/>
            <person name="Williams K.H."/>
            <person name="Hubbard S.S."/>
            <person name="Banfield J.F."/>
        </authorList>
    </citation>
    <scope>NUCLEOTIDE SEQUENCE [LARGE SCALE GENOMIC DNA]</scope>
</reference>
<dbReference type="EMBL" id="MFIW01000057">
    <property type="protein sequence ID" value="OGF97760.1"/>
    <property type="molecule type" value="Genomic_DNA"/>
</dbReference>
<accession>A0A1F5YC38</accession>
<dbReference type="AlphaFoldDB" id="A0A1F5YC38"/>
<dbReference type="Proteomes" id="UP000179034">
    <property type="component" value="Unassembled WGS sequence"/>
</dbReference>
<evidence type="ECO:0000313" key="2">
    <source>
        <dbReference type="Proteomes" id="UP000179034"/>
    </source>
</evidence>